<keyword evidence="3 6" id="KW-0812">Transmembrane</keyword>
<comment type="subcellular location">
    <subcellularLocation>
        <location evidence="1">Cell membrane</location>
        <topology evidence="1">Multi-pass membrane protein</topology>
    </subcellularLocation>
</comment>
<feature type="domain" description="ABC3 transporter permease C-terminal" evidence="7">
    <location>
        <begin position="463"/>
        <end position="560"/>
    </location>
</feature>
<keyword evidence="9" id="KW-1185">Reference proteome</keyword>
<dbReference type="AlphaFoldDB" id="A0A0M6WQJ5"/>
<evidence type="ECO:0000259" key="7">
    <source>
        <dbReference type="Pfam" id="PF02687"/>
    </source>
</evidence>
<organism evidence="8 9">
    <name type="scientific">Roseburia faecis</name>
    <dbReference type="NCBI Taxonomy" id="301302"/>
    <lineage>
        <taxon>Bacteria</taxon>
        <taxon>Bacillati</taxon>
        <taxon>Bacillota</taxon>
        <taxon>Clostridia</taxon>
        <taxon>Lachnospirales</taxon>
        <taxon>Lachnospiraceae</taxon>
        <taxon>Roseburia</taxon>
    </lineage>
</organism>
<keyword evidence="4 6" id="KW-1133">Transmembrane helix</keyword>
<feature type="transmembrane region" description="Helical" evidence="6">
    <location>
        <begin position="58"/>
        <end position="83"/>
    </location>
</feature>
<evidence type="ECO:0000256" key="6">
    <source>
        <dbReference type="SAM" id="Phobius"/>
    </source>
</evidence>
<dbReference type="OrthoDB" id="1937696at2"/>
<evidence type="ECO:0000256" key="1">
    <source>
        <dbReference type="ARBA" id="ARBA00004651"/>
    </source>
</evidence>
<sequence length="590" mass="67233">MTFFDISRKMLKAGFYKYRLYFLCNLSATALFCCFAVISTNRTFMNASIVNSSISNNIYLPFFLSAVFLVFFLPVSCQAFLASRKQEYGVMFSLGMSRKEAFRNLLFENVIISVLALAIALAAGTVLSFLFFSVIIYAIDVHGVQWQFCPEAYKLTAVLYTVVVAVAFILNAGRLMLDKIGTLLKAQYRAEKTGKIGTFLCRLAPNYMRFHLVEWSFVRRHKKEWECRYVLASLIIAVSVMLTGVCVTLYPAFLQDAKSYSPYDMVYSEIYGMNQVSVQDVLHILEKNGVTVEQVIQLPYIRDDVFNYLPVTEINQDFGCDYQIQEGEFLNLFQYNLEDGYEHNIQPVSTVTISGDRKLQSVGTDVKILFNQNPTFADKTLIINDSDFEKLSADITGSAGIANLFQFQNWEDSYAGVCEVKEYLQESNQLNEDEQTYYELSSKVEKYQDAKKSGQFLLFLMAFVIGLMIMAEFLLIHSRIQAEKEENSRVVCSLRMLGMIDKEMVKCLCYKNFLRFIPPSVVGTILSFLPSYYLNESYGMGTNGILAGIVFGVILTVGIFVVIRGYSEKEEKLYESGFIIQGRGFFERIF</sequence>
<gene>
    <name evidence="8" type="ORF">M72_30501</name>
</gene>
<evidence type="ECO:0000256" key="4">
    <source>
        <dbReference type="ARBA" id="ARBA00022989"/>
    </source>
</evidence>
<evidence type="ECO:0000256" key="5">
    <source>
        <dbReference type="ARBA" id="ARBA00023136"/>
    </source>
</evidence>
<evidence type="ECO:0000256" key="3">
    <source>
        <dbReference type="ARBA" id="ARBA00022692"/>
    </source>
</evidence>
<dbReference type="PANTHER" id="PTHR46795">
    <property type="entry name" value="ABC TRANSPORTER PERMEASE-RELATED-RELATED"/>
    <property type="match status" value="1"/>
</dbReference>
<dbReference type="InterPro" id="IPR003838">
    <property type="entry name" value="ABC3_permease_C"/>
</dbReference>
<dbReference type="GO" id="GO:0005886">
    <property type="term" value="C:plasma membrane"/>
    <property type="evidence" value="ECO:0007669"/>
    <property type="project" value="UniProtKB-SubCell"/>
</dbReference>
<proteinExistence type="predicted"/>
<dbReference type="STRING" id="301302.ERS852420_03473"/>
<feature type="transmembrane region" description="Helical" evidence="6">
    <location>
        <begin position="104"/>
        <end position="137"/>
    </location>
</feature>
<keyword evidence="5 6" id="KW-0472">Membrane</keyword>
<dbReference type="Proteomes" id="UP000049979">
    <property type="component" value="Unassembled WGS sequence"/>
</dbReference>
<feature type="domain" description="ABC3 transporter permease C-terminal" evidence="7">
    <location>
        <begin position="62"/>
        <end position="170"/>
    </location>
</feature>
<feature type="transmembrane region" description="Helical" evidence="6">
    <location>
        <begin position="157"/>
        <end position="177"/>
    </location>
</feature>
<feature type="transmembrane region" description="Helical" evidence="6">
    <location>
        <begin position="456"/>
        <end position="476"/>
    </location>
</feature>
<dbReference type="Pfam" id="PF02687">
    <property type="entry name" value="FtsX"/>
    <property type="match status" value="2"/>
</dbReference>
<dbReference type="RefSeq" id="WP_055068107.1">
    <property type="nucleotide sequence ID" value="NZ_CP173697.1"/>
</dbReference>
<evidence type="ECO:0000256" key="2">
    <source>
        <dbReference type="ARBA" id="ARBA00022475"/>
    </source>
</evidence>
<dbReference type="EMBL" id="CVRR01000027">
    <property type="protein sequence ID" value="CRL39759.1"/>
    <property type="molecule type" value="Genomic_DNA"/>
</dbReference>
<feature type="transmembrane region" description="Helical" evidence="6">
    <location>
        <begin position="545"/>
        <end position="563"/>
    </location>
</feature>
<reference evidence="9" key="1">
    <citation type="submission" date="2015-05" db="EMBL/GenBank/DDBJ databases">
        <authorList>
            <consortium name="Pathogen Informatics"/>
        </authorList>
    </citation>
    <scope>NUCLEOTIDE SEQUENCE [LARGE SCALE GENOMIC DNA]</scope>
    <source>
        <strain evidence="9">M72</strain>
    </source>
</reference>
<feature type="transmembrane region" description="Helical" evidence="6">
    <location>
        <begin position="513"/>
        <end position="533"/>
    </location>
</feature>
<evidence type="ECO:0000313" key="9">
    <source>
        <dbReference type="Proteomes" id="UP000049979"/>
    </source>
</evidence>
<feature type="transmembrane region" description="Helical" evidence="6">
    <location>
        <begin position="229"/>
        <end position="253"/>
    </location>
</feature>
<dbReference type="InterPro" id="IPR052536">
    <property type="entry name" value="ABC-4_Integral_Memb_Prot"/>
</dbReference>
<accession>A0A0M6WQJ5</accession>
<feature type="transmembrane region" description="Helical" evidence="6">
    <location>
        <begin position="20"/>
        <end position="38"/>
    </location>
</feature>
<protein>
    <recommendedName>
        <fullName evidence="7">ABC3 transporter permease C-terminal domain-containing protein</fullName>
    </recommendedName>
</protein>
<keyword evidence="2" id="KW-1003">Cell membrane</keyword>
<evidence type="ECO:0000313" key="8">
    <source>
        <dbReference type="EMBL" id="CRL39759.1"/>
    </source>
</evidence>
<name>A0A0M6WQJ5_9FIRM</name>